<evidence type="ECO:0000256" key="1">
    <source>
        <dbReference type="SAM" id="MobiDB-lite"/>
    </source>
</evidence>
<dbReference type="EMBL" id="CM001889">
    <property type="protein sequence ID" value="EOY52750.1"/>
    <property type="molecule type" value="Genomic_DNA"/>
</dbReference>
<feature type="region of interest" description="Disordered" evidence="1">
    <location>
        <begin position="1"/>
        <end position="51"/>
    </location>
</feature>
<protein>
    <submittedName>
        <fullName evidence="2">Uncharacterized protein</fullName>
    </submittedName>
</protein>
<accession>A0A7U9HFK1</accession>
<evidence type="ECO:0000313" key="2">
    <source>
        <dbReference type="EMBL" id="EOY52750.1"/>
    </source>
</evidence>
<reference evidence="3" key="1">
    <citation type="journal article" date="2013" name="Genome Biol. Evol.">
        <title>The genome sequence of Streptomyces lividans 66 reveals a novel tRNA-dependent peptide biosynthetic system within a metal-related genomic island.</title>
        <authorList>
            <person name="Cruz-Morales P."/>
            <person name="Vijgenboom E."/>
            <person name="Iruegas-Bocardo F."/>
            <person name="Girard G."/>
            <person name="Yanez-Guerra L.A."/>
            <person name="Ramos-Aboites H.E."/>
            <person name="Pernodet J.L."/>
            <person name="Anne J."/>
            <person name="van Wezel G.P."/>
            <person name="Barona-Gomez F."/>
        </authorList>
    </citation>
    <scope>NUCLEOTIDE SEQUENCE [LARGE SCALE GENOMIC DNA]</scope>
    <source>
        <strain evidence="3">1326</strain>
    </source>
</reference>
<gene>
    <name evidence="2" type="ORF">SLI_8052</name>
</gene>
<feature type="compositionally biased region" description="Polar residues" evidence="1">
    <location>
        <begin position="42"/>
        <end position="51"/>
    </location>
</feature>
<organism evidence="2 3">
    <name type="scientific">Streptomyces lividans 1326</name>
    <dbReference type="NCBI Taxonomy" id="1200984"/>
    <lineage>
        <taxon>Bacteria</taxon>
        <taxon>Bacillati</taxon>
        <taxon>Actinomycetota</taxon>
        <taxon>Actinomycetes</taxon>
        <taxon>Kitasatosporales</taxon>
        <taxon>Streptomycetaceae</taxon>
        <taxon>Streptomyces</taxon>
    </lineage>
</organism>
<dbReference type="Proteomes" id="UP000014062">
    <property type="component" value="Chromosome"/>
</dbReference>
<evidence type="ECO:0000313" key="3">
    <source>
        <dbReference type="Proteomes" id="UP000014062"/>
    </source>
</evidence>
<dbReference type="AlphaFoldDB" id="A0A7U9HFK1"/>
<proteinExistence type="predicted"/>
<sequence length="51" mass="5581">MLNIAVDTREQSQQGPHWLRRREPGAHRAAGEGDRGPARVFLSNTKSSAPA</sequence>
<feature type="compositionally biased region" description="Basic and acidic residues" evidence="1">
    <location>
        <begin position="21"/>
        <end position="37"/>
    </location>
</feature>
<name>A0A7U9HFK1_STRLI</name>